<sequence length="303" mass="33253">MPQTGRTERMAQPPTHHRRDTISALTLLAPAMILFGAFILLPLMQTFAWSLYRYEVFGGVKEFVGLDNFAKLAGDEVFGIALINNLKFAVLSVVLQVGMGLVLAALLDRGVRRFKVVYRTIIFAPILVSTAAVGLLWSLILNPSIGPVDDWLGLIGLSAPRNGLLGEPAFAIYGVIFVGAWQYTGFMMVILLAGMQNVPEETYEAARMDGCKGLRAFFHITLPTIRNVIITCCLLTVIGAFKVFDLVYVLTNGGPGNATEVLASYIFRNAFEFGQIGYANALSVVFLAIAFVFGLIQFRMIRR</sequence>
<comment type="similarity">
    <text evidence="7">Belongs to the binding-protein-dependent transport system permease family.</text>
</comment>
<dbReference type="AlphaFoldDB" id="A0A5D0RL67"/>
<dbReference type="Proteomes" id="UP000322080">
    <property type="component" value="Unassembled WGS sequence"/>
</dbReference>
<evidence type="ECO:0000256" key="2">
    <source>
        <dbReference type="ARBA" id="ARBA00022448"/>
    </source>
</evidence>
<comment type="subcellular location">
    <subcellularLocation>
        <location evidence="1 7">Cell membrane</location>
        <topology evidence="1 7">Multi-pass membrane protein</topology>
    </subcellularLocation>
</comment>
<evidence type="ECO:0000256" key="3">
    <source>
        <dbReference type="ARBA" id="ARBA00022475"/>
    </source>
</evidence>
<feature type="domain" description="ABC transmembrane type-1" evidence="8">
    <location>
        <begin position="82"/>
        <end position="297"/>
    </location>
</feature>
<gene>
    <name evidence="9" type="ORF">FVF75_06595</name>
</gene>
<dbReference type="PANTHER" id="PTHR30193:SF37">
    <property type="entry name" value="INNER MEMBRANE ABC TRANSPORTER PERMEASE PROTEIN YCJO"/>
    <property type="match status" value="1"/>
</dbReference>
<keyword evidence="3" id="KW-1003">Cell membrane</keyword>
<dbReference type="EMBL" id="VSIY01000004">
    <property type="protein sequence ID" value="TYB82380.1"/>
    <property type="molecule type" value="Genomic_DNA"/>
</dbReference>
<dbReference type="InterPro" id="IPR051393">
    <property type="entry name" value="ABC_transporter_permease"/>
</dbReference>
<feature type="transmembrane region" description="Helical" evidence="7">
    <location>
        <begin position="276"/>
        <end position="296"/>
    </location>
</feature>
<feature type="transmembrane region" description="Helical" evidence="7">
    <location>
        <begin position="170"/>
        <end position="195"/>
    </location>
</feature>
<evidence type="ECO:0000313" key="10">
    <source>
        <dbReference type="Proteomes" id="UP000322080"/>
    </source>
</evidence>
<evidence type="ECO:0000256" key="4">
    <source>
        <dbReference type="ARBA" id="ARBA00022692"/>
    </source>
</evidence>
<dbReference type="Gene3D" id="1.10.3720.10">
    <property type="entry name" value="MetI-like"/>
    <property type="match status" value="1"/>
</dbReference>
<evidence type="ECO:0000256" key="5">
    <source>
        <dbReference type="ARBA" id="ARBA00022989"/>
    </source>
</evidence>
<dbReference type="InterPro" id="IPR035906">
    <property type="entry name" value="MetI-like_sf"/>
</dbReference>
<dbReference type="SUPFAM" id="SSF161098">
    <property type="entry name" value="MetI-like"/>
    <property type="match status" value="1"/>
</dbReference>
<evidence type="ECO:0000256" key="7">
    <source>
        <dbReference type="RuleBase" id="RU363032"/>
    </source>
</evidence>
<protein>
    <submittedName>
        <fullName evidence="9">Sugar ABC transporter permease</fullName>
    </submittedName>
</protein>
<keyword evidence="2 7" id="KW-0813">Transport</keyword>
<keyword evidence="5 7" id="KW-1133">Transmembrane helix</keyword>
<evidence type="ECO:0000256" key="1">
    <source>
        <dbReference type="ARBA" id="ARBA00004651"/>
    </source>
</evidence>
<feature type="transmembrane region" description="Helical" evidence="7">
    <location>
        <begin position="88"/>
        <end position="107"/>
    </location>
</feature>
<accession>A0A5D0RL67</accession>
<proteinExistence type="inferred from homology"/>
<feature type="transmembrane region" description="Helical" evidence="7">
    <location>
        <begin position="116"/>
        <end position="140"/>
    </location>
</feature>
<name>A0A5D0RL67_9RHOB</name>
<feature type="transmembrane region" description="Helical" evidence="7">
    <location>
        <begin position="216"/>
        <end position="241"/>
    </location>
</feature>
<comment type="caution">
    <text evidence="9">The sequence shown here is derived from an EMBL/GenBank/DDBJ whole genome shotgun (WGS) entry which is preliminary data.</text>
</comment>
<evidence type="ECO:0000259" key="8">
    <source>
        <dbReference type="PROSITE" id="PS50928"/>
    </source>
</evidence>
<dbReference type="GO" id="GO:0055085">
    <property type="term" value="P:transmembrane transport"/>
    <property type="evidence" value="ECO:0007669"/>
    <property type="project" value="InterPro"/>
</dbReference>
<evidence type="ECO:0000256" key="6">
    <source>
        <dbReference type="ARBA" id="ARBA00023136"/>
    </source>
</evidence>
<dbReference type="CDD" id="cd06261">
    <property type="entry name" value="TM_PBP2"/>
    <property type="match status" value="1"/>
</dbReference>
<dbReference type="PANTHER" id="PTHR30193">
    <property type="entry name" value="ABC TRANSPORTER PERMEASE PROTEIN"/>
    <property type="match status" value="1"/>
</dbReference>
<feature type="transmembrane region" description="Helical" evidence="7">
    <location>
        <begin position="21"/>
        <end position="44"/>
    </location>
</feature>
<keyword evidence="10" id="KW-1185">Reference proteome</keyword>
<reference evidence="9 10" key="1">
    <citation type="submission" date="2019-08" db="EMBL/GenBank/DDBJ databases">
        <title>Identification of a novel species of the genus Boseongicola.</title>
        <authorList>
            <person name="Zhang X.-Q."/>
        </authorList>
    </citation>
    <scope>NUCLEOTIDE SEQUENCE [LARGE SCALE GENOMIC DNA]</scope>
    <source>
        <strain evidence="9 10">HY14</strain>
    </source>
</reference>
<organism evidence="9 10">
    <name type="scientific">Maritimibacter fusiformis</name>
    <dbReference type="NCBI Taxonomy" id="2603819"/>
    <lineage>
        <taxon>Bacteria</taxon>
        <taxon>Pseudomonadati</taxon>
        <taxon>Pseudomonadota</taxon>
        <taxon>Alphaproteobacteria</taxon>
        <taxon>Rhodobacterales</taxon>
        <taxon>Roseobacteraceae</taxon>
        <taxon>Maritimibacter</taxon>
    </lineage>
</organism>
<dbReference type="InterPro" id="IPR000515">
    <property type="entry name" value="MetI-like"/>
</dbReference>
<dbReference type="Pfam" id="PF00528">
    <property type="entry name" value="BPD_transp_1"/>
    <property type="match status" value="1"/>
</dbReference>
<evidence type="ECO:0000313" key="9">
    <source>
        <dbReference type="EMBL" id="TYB82380.1"/>
    </source>
</evidence>
<keyword evidence="6 7" id="KW-0472">Membrane</keyword>
<dbReference type="GO" id="GO:0005886">
    <property type="term" value="C:plasma membrane"/>
    <property type="evidence" value="ECO:0007669"/>
    <property type="project" value="UniProtKB-SubCell"/>
</dbReference>
<keyword evidence="4 7" id="KW-0812">Transmembrane</keyword>
<dbReference type="PROSITE" id="PS50928">
    <property type="entry name" value="ABC_TM1"/>
    <property type="match status" value="1"/>
</dbReference>